<accession>A0A933KXM0</accession>
<feature type="domain" description="GST C-terminal" evidence="4">
    <location>
        <begin position="87"/>
        <end position="213"/>
    </location>
</feature>
<dbReference type="CDD" id="cd03047">
    <property type="entry name" value="GST_N_2"/>
    <property type="match status" value="1"/>
</dbReference>
<dbReference type="AlphaFoldDB" id="A0A933KXM0"/>
<evidence type="ECO:0000313" key="5">
    <source>
        <dbReference type="EMBL" id="MBI4920504.1"/>
    </source>
</evidence>
<comment type="caution">
    <text evidence="5">The sequence shown here is derived from an EMBL/GenBank/DDBJ whole genome shotgun (WGS) entry which is preliminary data.</text>
</comment>
<reference evidence="5" key="1">
    <citation type="submission" date="2020-07" db="EMBL/GenBank/DDBJ databases">
        <title>Huge and variable diversity of episymbiotic CPR bacteria and DPANN archaea in groundwater ecosystems.</title>
        <authorList>
            <person name="He C.Y."/>
            <person name="Keren R."/>
            <person name="Whittaker M."/>
            <person name="Farag I.F."/>
            <person name="Doudna J."/>
            <person name="Cate J.H.D."/>
            <person name="Banfield J.F."/>
        </authorList>
    </citation>
    <scope>NUCLEOTIDE SEQUENCE</scope>
    <source>
        <strain evidence="5">NC_groundwater_1586_Pr3_B-0.1um_66_15</strain>
    </source>
</reference>
<dbReference type="EMBL" id="JACRAF010000005">
    <property type="protein sequence ID" value="MBI4920504.1"/>
    <property type="molecule type" value="Genomic_DNA"/>
</dbReference>
<proteinExistence type="inferred from homology"/>
<dbReference type="SFLD" id="SFLDG00358">
    <property type="entry name" value="Main_(cytGST)"/>
    <property type="match status" value="1"/>
</dbReference>
<dbReference type="InterPro" id="IPR004045">
    <property type="entry name" value="Glutathione_S-Trfase_N"/>
</dbReference>
<organism evidence="5 6">
    <name type="scientific">Devosia nanyangense</name>
    <dbReference type="NCBI Taxonomy" id="1228055"/>
    <lineage>
        <taxon>Bacteria</taxon>
        <taxon>Pseudomonadati</taxon>
        <taxon>Pseudomonadota</taxon>
        <taxon>Alphaproteobacteria</taxon>
        <taxon>Hyphomicrobiales</taxon>
        <taxon>Devosiaceae</taxon>
        <taxon>Devosia</taxon>
    </lineage>
</organism>
<protein>
    <submittedName>
        <fullName evidence="5">Glutathione S-transferase family protein</fullName>
    </submittedName>
</protein>
<gene>
    <name evidence="5" type="ORF">HY834_02050</name>
</gene>
<dbReference type="SFLD" id="SFLDS00019">
    <property type="entry name" value="Glutathione_Transferase_(cytos"/>
    <property type="match status" value="1"/>
</dbReference>
<name>A0A933KXM0_9HYPH</name>
<comment type="similarity">
    <text evidence="1">Belongs to the GST superfamily.</text>
</comment>
<dbReference type="Proteomes" id="UP000782610">
    <property type="component" value="Unassembled WGS sequence"/>
</dbReference>
<dbReference type="SFLD" id="SFLDG01150">
    <property type="entry name" value="Main.1:_Beta-like"/>
    <property type="match status" value="1"/>
</dbReference>
<evidence type="ECO:0000259" key="4">
    <source>
        <dbReference type="PROSITE" id="PS50405"/>
    </source>
</evidence>
<dbReference type="InterPro" id="IPR004046">
    <property type="entry name" value="GST_C"/>
</dbReference>
<feature type="domain" description="GST N-terminal" evidence="3">
    <location>
        <begin position="1"/>
        <end position="82"/>
    </location>
</feature>
<evidence type="ECO:0000259" key="3">
    <source>
        <dbReference type="PROSITE" id="PS50404"/>
    </source>
</evidence>
<sequence>MTITLWGRESSANVQKARWVLGELGLGHEHIPLGGKYGGNRTPEYLAMNPNGLVPTLRDGELTLWESHAIVRYLAATYGAGSLWPEQPKLRALADQWTDWTATTFQPAWLDVFWTLVRTPEAQRDAARIASAVAASEKCFAVMDGQLARTPFLAGDQLTYADTVAGVAMYRWSTMPLERQPHPNVEAWHERLRERPAFRAGVEIDYAELVGRLSF</sequence>
<dbReference type="Gene3D" id="3.40.30.10">
    <property type="entry name" value="Glutaredoxin"/>
    <property type="match status" value="1"/>
</dbReference>
<evidence type="ECO:0000313" key="6">
    <source>
        <dbReference type="Proteomes" id="UP000782610"/>
    </source>
</evidence>
<dbReference type="InterPro" id="IPR040079">
    <property type="entry name" value="Glutathione_S-Trfase"/>
</dbReference>
<dbReference type="PANTHER" id="PTHR44051">
    <property type="entry name" value="GLUTATHIONE S-TRANSFERASE-RELATED"/>
    <property type="match status" value="1"/>
</dbReference>
<dbReference type="Gene3D" id="1.20.1050.10">
    <property type="match status" value="1"/>
</dbReference>
<dbReference type="PROSITE" id="PS50404">
    <property type="entry name" value="GST_NTER"/>
    <property type="match status" value="1"/>
</dbReference>
<dbReference type="SUPFAM" id="SSF47616">
    <property type="entry name" value="GST C-terminal domain-like"/>
    <property type="match status" value="1"/>
</dbReference>
<evidence type="ECO:0000256" key="2">
    <source>
        <dbReference type="ARBA" id="ARBA00022679"/>
    </source>
</evidence>
<dbReference type="GO" id="GO:0016740">
    <property type="term" value="F:transferase activity"/>
    <property type="evidence" value="ECO:0007669"/>
    <property type="project" value="UniProtKB-KW"/>
</dbReference>
<dbReference type="Pfam" id="PF13417">
    <property type="entry name" value="GST_N_3"/>
    <property type="match status" value="1"/>
</dbReference>
<dbReference type="PANTHER" id="PTHR44051:SF19">
    <property type="entry name" value="DISULFIDE-BOND OXIDOREDUCTASE YFCG"/>
    <property type="match status" value="1"/>
</dbReference>
<dbReference type="InterPro" id="IPR010987">
    <property type="entry name" value="Glutathione-S-Trfase_C-like"/>
</dbReference>
<dbReference type="InterPro" id="IPR036282">
    <property type="entry name" value="Glutathione-S-Trfase_C_sf"/>
</dbReference>
<keyword evidence="2" id="KW-0808">Transferase</keyword>
<dbReference type="PROSITE" id="PS50405">
    <property type="entry name" value="GST_CTER"/>
    <property type="match status" value="1"/>
</dbReference>
<dbReference type="FunFam" id="3.40.30.10:FF:000039">
    <property type="entry name" value="Glutathione S-transferase domain"/>
    <property type="match status" value="1"/>
</dbReference>
<dbReference type="Pfam" id="PF00043">
    <property type="entry name" value="GST_C"/>
    <property type="match status" value="1"/>
</dbReference>
<dbReference type="SUPFAM" id="SSF52833">
    <property type="entry name" value="Thioredoxin-like"/>
    <property type="match status" value="1"/>
</dbReference>
<dbReference type="InterPro" id="IPR036249">
    <property type="entry name" value="Thioredoxin-like_sf"/>
</dbReference>
<evidence type="ECO:0000256" key="1">
    <source>
        <dbReference type="ARBA" id="ARBA00007409"/>
    </source>
</evidence>